<gene>
    <name evidence="1" type="ORF">ENQ76_13285</name>
</gene>
<reference evidence="1" key="1">
    <citation type="journal article" date="2020" name="mSystems">
        <title>Genome- and Community-Level Interaction Insights into Carbon Utilization and Element Cycling Functions of Hydrothermarchaeota in Hydrothermal Sediment.</title>
        <authorList>
            <person name="Zhou Z."/>
            <person name="Liu Y."/>
            <person name="Xu W."/>
            <person name="Pan J."/>
            <person name="Luo Z.H."/>
            <person name="Li M."/>
        </authorList>
    </citation>
    <scope>NUCLEOTIDE SEQUENCE [LARGE SCALE GENOMIC DNA]</scope>
    <source>
        <strain evidence="1">SpSt-339</strain>
    </source>
</reference>
<sequence length="69" mass="8048">MRTPDLFDEPTLNLELVEQEELERHWTLPMTGLEADVADLSQPLEPPVCPRCDPPHREWLQQPTLGEWT</sequence>
<dbReference type="EMBL" id="DSOK01000366">
    <property type="protein sequence ID" value="HEN16430.1"/>
    <property type="molecule type" value="Genomic_DNA"/>
</dbReference>
<evidence type="ECO:0000313" key="1">
    <source>
        <dbReference type="EMBL" id="HEN16430.1"/>
    </source>
</evidence>
<comment type="caution">
    <text evidence="1">The sequence shown here is derived from an EMBL/GenBank/DDBJ whole genome shotgun (WGS) entry which is preliminary data.</text>
</comment>
<proteinExistence type="predicted"/>
<accession>A0A7C2NY70</accession>
<name>A0A7C2NY70_9PLAN</name>
<organism evidence="1">
    <name type="scientific">Schlesneria paludicola</name>
    <dbReference type="NCBI Taxonomy" id="360056"/>
    <lineage>
        <taxon>Bacteria</taxon>
        <taxon>Pseudomonadati</taxon>
        <taxon>Planctomycetota</taxon>
        <taxon>Planctomycetia</taxon>
        <taxon>Planctomycetales</taxon>
        <taxon>Planctomycetaceae</taxon>
        <taxon>Schlesneria</taxon>
    </lineage>
</organism>
<dbReference type="AlphaFoldDB" id="A0A7C2NY70"/>
<protein>
    <submittedName>
        <fullName evidence="1">Uncharacterized protein</fullName>
    </submittedName>
</protein>